<dbReference type="SUPFAM" id="SSF57850">
    <property type="entry name" value="RING/U-box"/>
    <property type="match status" value="1"/>
</dbReference>
<keyword evidence="12" id="KW-1185">Reference proteome</keyword>
<evidence type="ECO:0000256" key="7">
    <source>
        <dbReference type="ARBA" id="ARBA00022833"/>
    </source>
</evidence>
<dbReference type="InterPro" id="IPR013083">
    <property type="entry name" value="Znf_RING/FYVE/PHD"/>
</dbReference>
<dbReference type="InterPro" id="IPR001841">
    <property type="entry name" value="Znf_RING"/>
</dbReference>
<dbReference type="Gene3D" id="3.30.40.10">
    <property type="entry name" value="Zinc/RING finger domain, C3HC4 (zinc finger)"/>
    <property type="match status" value="1"/>
</dbReference>
<keyword evidence="6" id="KW-0833">Ubl conjugation pathway</keyword>
<dbReference type="InterPro" id="IPR039525">
    <property type="entry name" value="RNF126-like_zinc-ribbon"/>
</dbReference>
<accession>A0ABS8TLT2</accession>
<comment type="catalytic activity">
    <reaction evidence="1">
        <text>S-ubiquitinyl-[E2 ubiquitin-conjugating enzyme]-L-cysteine + [acceptor protein]-L-lysine = [E2 ubiquitin-conjugating enzyme]-L-cysteine + N(6)-ubiquitinyl-[acceptor protein]-L-lysine.</text>
        <dbReference type="EC" id="2.3.2.27"/>
    </reaction>
</comment>
<reference evidence="11 12" key="1">
    <citation type="journal article" date="2021" name="BMC Genomics">
        <title>Datura genome reveals duplications of psychoactive alkaloid biosynthetic genes and high mutation rate following tissue culture.</title>
        <authorList>
            <person name="Rajewski A."/>
            <person name="Carter-House D."/>
            <person name="Stajich J."/>
            <person name="Litt A."/>
        </authorList>
    </citation>
    <scope>NUCLEOTIDE SEQUENCE [LARGE SCALE GENOMIC DNA]</scope>
    <source>
        <strain evidence="11">AR-01</strain>
    </source>
</reference>
<evidence type="ECO:0000313" key="12">
    <source>
        <dbReference type="Proteomes" id="UP000823775"/>
    </source>
</evidence>
<evidence type="ECO:0000256" key="4">
    <source>
        <dbReference type="ARBA" id="ARBA00022723"/>
    </source>
</evidence>
<comment type="caution">
    <text evidence="11">The sequence shown here is derived from an EMBL/GenBank/DDBJ whole genome shotgun (WGS) entry which is preliminary data.</text>
</comment>
<keyword evidence="4" id="KW-0479">Metal-binding</keyword>
<dbReference type="Pfam" id="PF13639">
    <property type="entry name" value="zf-RING_2"/>
    <property type="match status" value="1"/>
</dbReference>
<dbReference type="EMBL" id="JACEIK010001737">
    <property type="protein sequence ID" value="MCD7471844.1"/>
    <property type="molecule type" value="Genomic_DNA"/>
</dbReference>
<dbReference type="PROSITE" id="PS50089">
    <property type="entry name" value="ZF_RING_2"/>
    <property type="match status" value="1"/>
</dbReference>
<keyword evidence="7" id="KW-0862">Zinc</keyword>
<dbReference type="Proteomes" id="UP000823775">
    <property type="component" value="Unassembled WGS sequence"/>
</dbReference>
<evidence type="ECO:0000256" key="1">
    <source>
        <dbReference type="ARBA" id="ARBA00000900"/>
    </source>
</evidence>
<evidence type="ECO:0000256" key="3">
    <source>
        <dbReference type="ARBA" id="ARBA00022679"/>
    </source>
</evidence>
<dbReference type="Pfam" id="PF14369">
    <property type="entry name" value="Zn_ribbon_19"/>
    <property type="match status" value="1"/>
</dbReference>
<keyword evidence="5 8" id="KW-0863">Zinc-finger</keyword>
<evidence type="ECO:0000259" key="10">
    <source>
        <dbReference type="PROSITE" id="PS50089"/>
    </source>
</evidence>
<evidence type="ECO:0000256" key="5">
    <source>
        <dbReference type="ARBA" id="ARBA00022771"/>
    </source>
</evidence>
<keyword evidence="3" id="KW-0808">Transferase</keyword>
<evidence type="ECO:0000256" key="9">
    <source>
        <dbReference type="SAM" id="MobiDB-lite"/>
    </source>
</evidence>
<dbReference type="SMART" id="SM00184">
    <property type="entry name" value="RING"/>
    <property type="match status" value="1"/>
</dbReference>
<feature type="domain" description="RING-type" evidence="10">
    <location>
        <begin position="144"/>
        <end position="185"/>
    </location>
</feature>
<evidence type="ECO:0000256" key="2">
    <source>
        <dbReference type="ARBA" id="ARBA00012483"/>
    </source>
</evidence>
<protein>
    <recommendedName>
        <fullName evidence="2">RING-type E3 ubiquitin transferase</fullName>
        <ecNumber evidence="2">2.3.2.27</ecNumber>
    </recommendedName>
</protein>
<name>A0ABS8TLT2_DATST</name>
<evidence type="ECO:0000256" key="6">
    <source>
        <dbReference type="ARBA" id="ARBA00022786"/>
    </source>
</evidence>
<evidence type="ECO:0000313" key="11">
    <source>
        <dbReference type="EMBL" id="MCD7471844.1"/>
    </source>
</evidence>
<proteinExistence type="predicted"/>
<feature type="region of interest" description="Disordered" evidence="9">
    <location>
        <begin position="276"/>
        <end position="306"/>
    </location>
</feature>
<dbReference type="EC" id="2.3.2.27" evidence="2"/>
<dbReference type="PANTHER" id="PTHR15710">
    <property type="entry name" value="E3 UBIQUITIN-PROTEIN LIGASE PRAJA"/>
    <property type="match status" value="1"/>
</dbReference>
<gene>
    <name evidence="11" type="ORF">HAX54_012582</name>
</gene>
<organism evidence="11 12">
    <name type="scientific">Datura stramonium</name>
    <name type="common">Jimsonweed</name>
    <name type="synonym">Common thornapple</name>
    <dbReference type="NCBI Taxonomy" id="4076"/>
    <lineage>
        <taxon>Eukaryota</taxon>
        <taxon>Viridiplantae</taxon>
        <taxon>Streptophyta</taxon>
        <taxon>Embryophyta</taxon>
        <taxon>Tracheophyta</taxon>
        <taxon>Spermatophyta</taxon>
        <taxon>Magnoliopsida</taxon>
        <taxon>eudicotyledons</taxon>
        <taxon>Gunneridae</taxon>
        <taxon>Pentapetalae</taxon>
        <taxon>asterids</taxon>
        <taxon>lamiids</taxon>
        <taxon>Solanales</taxon>
        <taxon>Solanaceae</taxon>
        <taxon>Solanoideae</taxon>
        <taxon>Datureae</taxon>
        <taxon>Datura</taxon>
    </lineage>
</organism>
<dbReference type="PANTHER" id="PTHR15710:SF187">
    <property type="entry name" value="RING-TYPE E3 UBIQUITIN TRANSFERASE"/>
    <property type="match status" value="1"/>
</dbReference>
<evidence type="ECO:0000256" key="8">
    <source>
        <dbReference type="PROSITE-ProRule" id="PRU00175"/>
    </source>
</evidence>
<sequence length="306" mass="34227">MSTTTTTVAAAIAAPPQRHHTFWCHECDMSVFLLHPPPTNPRCPHCHSDFLEQMDSFTPNLLPQFPNHPNPSSDIEPPTTFTPSDDNFLLDSPYLHRLIHHLTTTNDAPTANPHHNPASRSAVEALELLQISSSMLENDPVIPCPVCKDHFLLDMQVKMLPCKHMYHSDCILPWLEMNNSCPVCRFRLPTEEDEVCHRGQNFIAAMRLEELLGEQEDLFGFRRTLRRVARRHQLDRENTTGGDSLEFLLSPTQIGQAGQGVGVVARANSVETVSSWPNWPVESGNEDEVGGSGNRLGGEEDTVVRS</sequence>